<dbReference type="SUPFAM" id="SSF52317">
    <property type="entry name" value="Class I glutamine amidotransferase-like"/>
    <property type="match status" value="1"/>
</dbReference>
<keyword evidence="4" id="KW-1185">Reference proteome</keyword>
<dbReference type="Gene3D" id="3.40.50.410">
    <property type="entry name" value="von Willebrand factor, type A domain"/>
    <property type="match status" value="1"/>
</dbReference>
<sequence length="690" mass="75449">MSFLAPLYALGALAIGLPILFHLIRRRPKAQAEFSSLMFLTQSPPRLTRRSRLDQWPLLLLRALAILLLALAFARPFLRSMAQQETDPIGRRVVVLVDTSGSMLRGDLWKQAQQQVASVTDGLAANDQIALLIYDSAVTSVVGWDDQAVGGASSQAERIRRAMADITPSHGGSDLGSALIAAADILHNTAESIEEGDVAAGEIVIVSDLQEGNDLIPLQQYQWPASIVVSIAAVESAERGNLSAVVLPQPVASGESKQPQLRVRFHNTSDSVNDQFMYFWEGGKEGEDRIVQVPPGESRVVMIDPPAGTQHVLRFVGDQQAFDNQVYVALPPKLQQRVLYVGSQAEDPQSGLFYFLNQATLGNARREVAIEQVEPGGLPADLKPQHTPLVIVADVVPSAAMAGLKQYLGDGGHLLFVIDADPKDDPAIAASLRELSDSPSLAIEEAKVGDYAMLAKIDFQHPLFAPFADPKYNDFTKIRFWSHRRLTLAEEDGWQTVAEFDDNDPALIQRSIGAGRLWVLTAGWQPQQSQLALSTKFVPLISGMLEQGPNRSPLEASYAIGSQGELSVTPPCELVSPDGARREIEVDLSLEELKQPGVYRLIQSGVESSFAMNLPESESRTVAIGADQLEQYGLQMQRSESAEQIADRQRQLQDVQLESQQKIWQWMIFAALGILVTETWLGGYLAGRKS</sequence>
<dbReference type="InterPro" id="IPR002035">
    <property type="entry name" value="VWF_A"/>
</dbReference>
<dbReference type="SMART" id="SM00327">
    <property type="entry name" value="VWA"/>
    <property type="match status" value="1"/>
</dbReference>
<keyword evidence="1" id="KW-1133">Transmembrane helix</keyword>
<reference evidence="3 4" key="1">
    <citation type="submission" date="2019-02" db="EMBL/GenBank/DDBJ databases">
        <title>Deep-cultivation of Planctomycetes and their phenomic and genomic characterization uncovers novel biology.</title>
        <authorList>
            <person name="Wiegand S."/>
            <person name="Jogler M."/>
            <person name="Boedeker C."/>
            <person name="Pinto D."/>
            <person name="Vollmers J."/>
            <person name="Rivas-Marin E."/>
            <person name="Kohn T."/>
            <person name="Peeters S.H."/>
            <person name="Heuer A."/>
            <person name="Rast P."/>
            <person name="Oberbeckmann S."/>
            <person name="Bunk B."/>
            <person name="Jeske O."/>
            <person name="Meyerdierks A."/>
            <person name="Storesund J.E."/>
            <person name="Kallscheuer N."/>
            <person name="Luecker S."/>
            <person name="Lage O.M."/>
            <person name="Pohl T."/>
            <person name="Merkel B.J."/>
            <person name="Hornburger P."/>
            <person name="Mueller R.-W."/>
            <person name="Bruemmer F."/>
            <person name="Labrenz M."/>
            <person name="Spormann A.M."/>
            <person name="Op den Camp H."/>
            <person name="Overmann J."/>
            <person name="Amann R."/>
            <person name="Jetten M.S.M."/>
            <person name="Mascher T."/>
            <person name="Medema M.H."/>
            <person name="Devos D.P."/>
            <person name="Kaster A.-K."/>
            <person name="Ovreas L."/>
            <person name="Rohde M."/>
            <person name="Galperin M.Y."/>
            <person name="Jogler C."/>
        </authorList>
    </citation>
    <scope>NUCLEOTIDE SEQUENCE [LARGE SCALE GENOMIC DNA]</scope>
    <source>
        <strain evidence="3 4">EC9</strain>
    </source>
</reference>
<dbReference type="InterPro" id="IPR024163">
    <property type="entry name" value="Aerotolerance_reg_N"/>
</dbReference>
<feature type="transmembrane region" description="Helical" evidence="1">
    <location>
        <begin position="59"/>
        <end position="78"/>
    </location>
</feature>
<dbReference type="PANTHER" id="PTHR37464:SF1">
    <property type="entry name" value="BLL2463 PROTEIN"/>
    <property type="match status" value="1"/>
</dbReference>
<keyword evidence="1" id="KW-0472">Membrane</keyword>
<dbReference type="Pfam" id="PF07584">
    <property type="entry name" value="BatA"/>
    <property type="match status" value="1"/>
</dbReference>
<dbReference type="RefSeq" id="WP_145341290.1">
    <property type="nucleotide sequence ID" value="NZ_CP036261.1"/>
</dbReference>
<dbReference type="CDD" id="cd00198">
    <property type="entry name" value="vWFA"/>
    <property type="match status" value="1"/>
</dbReference>
<organism evidence="3 4">
    <name type="scientific">Rosistilla ulvae</name>
    <dbReference type="NCBI Taxonomy" id="1930277"/>
    <lineage>
        <taxon>Bacteria</taxon>
        <taxon>Pseudomonadati</taxon>
        <taxon>Planctomycetota</taxon>
        <taxon>Planctomycetia</taxon>
        <taxon>Pirellulales</taxon>
        <taxon>Pirellulaceae</taxon>
        <taxon>Rosistilla</taxon>
    </lineage>
</organism>
<dbReference type="PROSITE" id="PS50234">
    <property type="entry name" value="VWFA"/>
    <property type="match status" value="1"/>
</dbReference>
<dbReference type="InterPro" id="IPR036465">
    <property type="entry name" value="vWFA_dom_sf"/>
</dbReference>
<keyword evidence="1" id="KW-0812">Transmembrane</keyword>
<feature type="transmembrane region" description="Helical" evidence="1">
    <location>
        <begin position="6"/>
        <end position="24"/>
    </location>
</feature>
<dbReference type="EMBL" id="CP036261">
    <property type="protein sequence ID" value="QDS85855.1"/>
    <property type="molecule type" value="Genomic_DNA"/>
</dbReference>
<evidence type="ECO:0000313" key="3">
    <source>
        <dbReference type="EMBL" id="QDS85855.1"/>
    </source>
</evidence>
<accession>A0A517LTA9</accession>
<dbReference type="Proteomes" id="UP000319557">
    <property type="component" value="Chromosome"/>
</dbReference>
<dbReference type="PANTHER" id="PTHR37464">
    <property type="entry name" value="BLL2463 PROTEIN"/>
    <property type="match status" value="1"/>
</dbReference>
<dbReference type="KEGG" id="ruv:EC9_00110"/>
<gene>
    <name evidence="3" type="ORF">EC9_00110</name>
</gene>
<evidence type="ECO:0000313" key="4">
    <source>
        <dbReference type="Proteomes" id="UP000319557"/>
    </source>
</evidence>
<feature type="transmembrane region" description="Helical" evidence="1">
    <location>
        <begin position="663"/>
        <end position="686"/>
    </location>
</feature>
<dbReference type="SUPFAM" id="SSF53300">
    <property type="entry name" value="vWA-like"/>
    <property type="match status" value="1"/>
</dbReference>
<name>A0A517LTA9_9BACT</name>
<proteinExistence type="predicted"/>
<dbReference type="Pfam" id="PF13519">
    <property type="entry name" value="VWA_2"/>
    <property type="match status" value="1"/>
</dbReference>
<feature type="domain" description="VWFA" evidence="2">
    <location>
        <begin position="92"/>
        <end position="208"/>
    </location>
</feature>
<dbReference type="OrthoDB" id="228877at2"/>
<dbReference type="InterPro" id="IPR011933">
    <property type="entry name" value="Double_TM_dom"/>
</dbReference>
<dbReference type="AlphaFoldDB" id="A0A517LTA9"/>
<evidence type="ECO:0000259" key="2">
    <source>
        <dbReference type="PROSITE" id="PS50234"/>
    </source>
</evidence>
<dbReference type="NCBIfam" id="TIGR02226">
    <property type="entry name" value="two_anch"/>
    <property type="match status" value="1"/>
</dbReference>
<evidence type="ECO:0000256" key="1">
    <source>
        <dbReference type="SAM" id="Phobius"/>
    </source>
</evidence>
<dbReference type="InterPro" id="IPR029062">
    <property type="entry name" value="Class_I_gatase-like"/>
</dbReference>
<protein>
    <recommendedName>
        <fullName evidence="2">VWFA domain-containing protein</fullName>
    </recommendedName>
</protein>